<name>A0A1F6NFP6_9BACT</name>
<evidence type="ECO:0000313" key="2">
    <source>
        <dbReference type="EMBL" id="OGH82692.1"/>
    </source>
</evidence>
<accession>A0A1F6NFP6</accession>
<evidence type="ECO:0000313" key="3">
    <source>
        <dbReference type="Proteomes" id="UP000176300"/>
    </source>
</evidence>
<keyword evidence="1" id="KW-1133">Transmembrane helix</keyword>
<gene>
    <name evidence="2" type="ORF">A2373_01215</name>
</gene>
<protein>
    <submittedName>
        <fullName evidence="2">Uncharacterized protein</fullName>
    </submittedName>
</protein>
<organism evidence="2 3">
    <name type="scientific">Candidatus Magasanikbacteria bacterium RIFOXYB1_FULL_40_15</name>
    <dbReference type="NCBI Taxonomy" id="1798697"/>
    <lineage>
        <taxon>Bacteria</taxon>
        <taxon>Candidatus Magasanikiibacteriota</taxon>
    </lineage>
</organism>
<proteinExistence type="predicted"/>
<comment type="caution">
    <text evidence="2">The sequence shown here is derived from an EMBL/GenBank/DDBJ whole genome shotgun (WGS) entry which is preliminary data.</text>
</comment>
<sequence length="203" mass="23026">MMTTRKKIFIFSGLIAGIIIAIILLFIFLRVKPQPTTPDGLVTGGTQTGNNIPAVNGDAFQDKETGLLYNTNVNLLADGAPKQDVTEQYLRQLAGIFVERFNSYSNQNDNTHIEDALEMSTEKMAQWINTQRVVQSRVYEGVITEVLSTKMERLYDTRAVIKVQAKITNKKIGSEEVEYKTGFVDLLEVEENEWLVDKFVWEQ</sequence>
<keyword evidence="1" id="KW-0812">Transmembrane</keyword>
<dbReference type="AlphaFoldDB" id="A0A1F6NFP6"/>
<keyword evidence="1" id="KW-0472">Membrane</keyword>
<feature type="transmembrane region" description="Helical" evidence="1">
    <location>
        <begin position="9"/>
        <end position="29"/>
    </location>
</feature>
<dbReference type="Proteomes" id="UP000176300">
    <property type="component" value="Unassembled WGS sequence"/>
</dbReference>
<reference evidence="2 3" key="1">
    <citation type="journal article" date="2016" name="Nat. Commun.">
        <title>Thousands of microbial genomes shed light on interconnected biogeochemical processes in an aquifer system.</title>
        <authorList>
            <person name="Anantharaman K."/>
            <person name="Brown C.T."/>
            <person name="Hug L.A."/>
            <person name="Sharon I."/>
            <person name="Castelle C.J."/>
            <person name="Probst A.J."/>
            <person name="Thomas B.C."/>
            <person name="Singh A."/>
            <person name="Wilkins M.J."/>
            <person name="Karaoz U."/>
            <person name="Brodie E.L."/>
            <person name="Williams K.H."/>
            <person name="Hubbard S.S."/>
            <person name="Banfield J.F."/>
        </authorList>
    </citation>
    <scope>NUCLEOTIDE SEQUENCE [LARGE SCALE GENOMIC DNA]</scope>
</reference>
<dbReference type="STRING" id="1798697.A2373_01215"/>
<dbReference type="EMBL" id="MFQS01000033">
    <property type="protein sequence ID" value="OGH82692.1"/>
    <property type="molecule type" value="Genomic_DNA"/>
</dbReference>
<evidence type="ECO:0000256" key="1">
    <source>
        <dbReference type="SAM" id="Phobius"/>
    </source>
</evidence>